<dbReference type="GO" id="GO:0005506">
    <property type="term" value="F:iron ion binding"/>
    <property type="evidence" value="ECO:0007669"/>
    <property type="project" value="InterPro"/>
</dbReference>
<evidence type="ECO:0000256" key="2">
    <source>
        <dbReference type="ARBA" id="ARBA00023002"/>
    </source>
</evidence>
<dbReference type="PANTHER" id="PTHR11908:SF132">
    <property type="entry name" value="ALDEHYDE OXIDASE 1-RELATED"/>
    <property type="match status" value="1"/>
</dbReference>
<dbReference type="EMBL" id="CP157484">
    <property type="protein sequence ID" value="XBO36939.1"/>
    <property type="molecule type" value="Genomic_DNA"/>
</dbReference>
<dbReference type="InterPro" id="IPR016208">
    <property type="entry name" value="Ald_Oxase/xanthine_DH-like"/>
</dbReference>
<dbReference type="Gene3D" id="3.90.1170.50">
    <property type="entry name" value="Aldehyde oxidase/xanthine dehydrogenase, a/b hammerhead"/>
    <property type="match status" value="1"/>
</dbReference>
<dbReference type="AlphaFoldDB" id="A0AAU7JA45"/>
<evidence type="ECO:0000259" key="3">
    <source>
        <dbReference type="SMART" id="SM01008"/>
    </source>
</evidence>
<dbReference type="SUPFAM" id="SSF54665">
    <property type="entry name" value="CO dehydrogenase molybdoprotein N-domain-like"/>
    <property type="match status" value="1"/>
</dbReference>
<dbReference type="PANTHER" id="PTHR11908">
    <property type="entry name" value="XANTHINE DEHYDROGENASE"/>
    <property type="match status" value="1"/>
</dbReference>
<dbReference type="SUPFAM" id="SSF56003">
    <property type="entry name" value="Molybdenum cofactor-binding domain"/>
    <property type="match status" value="1"/>
</dbReference>
<dbReference type="InterPro" id="IPR037165">
    <property type="entry name" value="AldOxase/xan_DH_Mopterin-bd_sf"/>
</dbReference>
<accession>A0AAU7JA45</accession>
<dbReference type="InterPro" id="IPR008274">
    <property type="entry name" value="AldOxase/xan_DH_MoCoBD1"/>
</dbReference>
<dbReference type="GO" id="GO:0016491">
    <property type="term" value="F:oxidoreductase activity"/>
    <property type="evidence" value="ECO:0007669"/>
    <property type="project" value="UniProtKB-KW"/>
</dbReference>
<dbReference type="InterPro" id="IPR046867">
    <property type="entry name" value="AldOxase/xan_DH_MoCoBD2"/>
</dbReference>
<dbReference type="RefSeq" id="WP_406853758.1">
    <property type="nucleotide sequence ID" value="NZ_CP157484.1"/>
</dbReference>
<keyword evidence="1" id="KW-0500">Molybdenum</keyword>
<name>A0AAU7JA45_9HYPH</name>
<sequence length="774" mass="81040">MSARYFGAAVARLEDPRLVAGQGRFVDDLHPAGLLHAAFVRSQAAHARILSVDVAAAAAMPGVAAVFVMGDFAAIAAGPMPALAPHPLLKTPLTYHPLAVDEVRHVGEAIAIVVAESRGVAEDAAAAVMVEMEMLPAIADAVAALEPGAPLAHAGRENNLAATLKASFGDPDGVFARADHVVTETIVTHRGGCHSMECRGVLALPDPLGDDLTVYTSSQSPFLVRRLLAAYLGRDESGVRVVAPDVGGGFGPKANVYPEEFATALAALKLGRPVKWIEDRQEHFLATTQQRDQIWTVDVAFTAEGRMLGLRGRGVHDNGAYAPYGLILAANALGCFPGPYAFEALDVSLDVVLTNMVPTTPVRGASRPTIAFVLERMADRVAAHLGIPREEVRRRSFVRADQMPYVTGGKARDGSPISYDSGDYRRALDLALEKIDAAGFPARREEARRRGRLLGLGMASCVEDTGLGPFEGATVRVTPAGKVVIATGASSQGQGHRTVFAQIAADALGVDIADVLVEAADTARFPLGISTIASRIAVTAGSSVEMAAQKVRAKAMRFAAHRLEAGEQDLDLVDGVVSVKGVPGLGIALADIAKALAGAPGMGMPYGLEPDLAATAYFESEGLTFSYGSNACEVEIDPETGDVRVVRYVVAHDCGRLINPQIVDGQIIGGVVHGIGNALFERMIHDAEGQPLTTTYADYLLPIATETPRIEIHHIETPSPRNPLGVKGAGEGGTIPAAACVISAVENALGPSAPFMGAHPIAPQDVAALLDKRQ</sequence>
<organism evidence="4">
    <name type="scientific">Alsobacter sp. KACC 23698</name>
    <dbReference type="NCBI Taxonomy" id="3149229"/>
    <lineage>
        <taxon>Bacteria</taxon>
        <taxon>Pseudomonadati</taxon>
        <taxon>Pseudomonadota</taxon>
        <taxon>Alphaproteobacteria</taxon>
        <taxon>Hyphomicrobiales</taxon>
        <taxon>Alsobacteraceae</taxon>
        <taxon>Alsobacter</taxon>
    </lineage>
</organism>
<dbReference type="InterPro" id="IPR000674">
    <property type="entry name" value="Ald_Oxase/Xan_DH_a/b"/>
</dbReference>
<reference evidence="4" key="1">
    <citation type="submission" date="2024-05" db="EMBL/GenBank/DDBJ databases">
        <authorList>
            <person name="Kim S."/>
            <person name="Heo J."/>
            <person name="Choi H."/>
            <person name="Choi Y."/>
            <person name="Kwon S.-W."/>
            <person name="Kim Y."/>
        </authorList>
    </citation>
    <scope>NUCLEOTIDE SEQUENCE</scope>
    <source>
        <strain evidence="4">KACC 23698</strain>
    </source>
</reference>
<dbReference type="InterPro" id="IPR036856">
    <property type="entry name" value="Ald_Oxase/Xan_DH_a/b_sf"/>
</dbReference>
<dbReference type="Pfam" id="PF02738">
    <property type="entry name" value="MoCoBD_1"/>
    <property type="match status" value="1"/>
</dbReference>
<keyword evidence="2" id="KW-0560">Oxidoreductase</keyword>
<proteinExistence type="predicted"/>
<gene>
    <name evidence="4" type="ORF">ABEG18_14445</name>
</gene>
<protein>
    <submittedName>
        <fullName evidence="4">Xanthine dehydrogenase family protein molybdopterin-binding subunit</fullName>
    </submittedName>
</protein>
<evidence type="ECO:0000256" key="1">
    <source>
        <dbReference type="ARBA" id="ARBA00022505"/>
    </source>
</evidence>
<dbReference type="Pfam" id="PF01315">
    <property type="entry name" value="Ald_Xan_dh_C"/>
    <property type="match status" value="1"/>
</dbReference>
<dbReference type="Pfam" id="PF20256">
    <property type="entry name" value="MoCoBD_2"/>
    <property type="match status" value="1"/>
</dbReference>
<dbReference type="Gene3D" id="3.30.365.10">
    <property type="entry name" value="Aldehyde oxidase/xanthine dehydrogenase, molybdopterin binding domain"/>
    <property type="match status" value="4"/>
</dbReference>
<dbReference type="SMART" id="SM01008">
    <property type="entry name" value="Ald_Xan_dh_C"/>
    <property type="match status" value="1"/>
</dbReference>
<evidence type="ECO:0000313" key="4">
    <source>
        <dbReference type="EMBL" id="XBO36939.1"/>
    </source>
</evidence>
<feature type="domain" description="Aldehyde oxidase/xanthine dehydrogenase a/b hammerhead" evidence="3">
    <location>
        <begin position="20"/>
        <end position="136"/>
    </location>
</feature>